<evidence type="ECO:0000313" key="3">
    <source>
        <dbReference type="Proteomes" id="UP000007383"/>
    </source>
</evidence>
<feature type="domain" description="SiaC family regulatory phosphoprotein" evidence="1">
    <location>
        <begin position="6"/>
        <end position="123"/>
    </location>
</feature>
<dbReference type="RefSeq" id="WP_014456718.1">
    <property type="nucleotide sequence ID" value="NC_017098.1"/>
</dbReference>
<dbReference type="AlphaFoldDB" id="H9UMJ3"/>
<sequence>MEALHIEPTKSSPEITFDPGSGILRIQGQSYPENSFQFFEPVFAWLQQYLAQLAGPCTVQLNLDYLNTSSSKCLMDFIDLMEDAYSEGKQVRIEWLYDPDNDSSIELAEEFKEDLSLPFDILKLEE</sequence>
<accession>H9UMJ3</accession>
<reference evidence="3" key="1">
    <citation type="journal article" date="2013" name="Stand. Genomic Sci.">
        <title>Complete genome sequence of the halophilic bacterium Spirochaeta africana type strain (Z-7692(T)) from the alkaline Lake Magadi in the East African Rift.</title>
        <authorList>
            <person name="Liolos K."/>
            <person name="Abt B."/>
            <person name="Scheuner C."/>
            <person name="Teshima H."/>
            <person name="Held B."/>
            <person name="Lapidus A."/>
            <person name="Nolan M."/>
            <person name="Lucas S."/>
            <person name="Deshpande S."/>
            <person name="Cheng J.F."/>
            <person name="Tapia R."/>
            <person name="Goodwin L.A."/>
            <person name="Pitluck S."/>
            <person name="Pagani I."/>
            <person name="Ivanova N."/>
            <person name="Mavromatis K."/>
            <person name="Mikhailova N."/>
            <person name="Huntemann M."/>
            <person name="Pati A."/>
            <person name="Chen A."/>
            <person name="Palaniappan K."/>
            <person name="Land M."/>
            <person name="Rohde M."/>
            <person name="Tindall B.J."/>
            <person name="Detter J.C."/>
            <person name="Goker M."/>
            <person name="Bristow J."/>
            <person name="Eisen J.A."/>
            <person name="Markowitz V."/>
            <person name="Hugenholtz P."/>
            <person name="Woyke T."/>
            <person name="Klenk H.P."/>
            <person name="Kyrpides N.C."/>
        </authorList>
    </citation>
    <scope>NUCLEOTIDE SEQUENCE</scope>
    <source>
        <strain evidence="3">ATCC 700263 / DSM 8902 / Z-7692</strain>
    </source>
</reference>
<dbReference type="KEGG" id="sfc:Spiaf_2711"/>
<gene>
    <name evidence="2" type="ordered locus">Spiaf_2711</name>
</gene>
<dbReference type="OrthoDB" id="5297629at2"/>
<dbReference type="EMBL" id="CP003282">
    <property type="protein sequence ID" value="AFG38736.1"/>
    <property type="molecule type" value="Genomic_DNA"/>
</dbReference>
<dbReference type="Proteomes" id="UP000007383">
    <property type="component" value="Chromosome"/>
</dbReference>
<keyword evidence="3" id="KW-1185">Reference proteome</keyword>
<evidence type="ECO:0000259" key="1">
    <source>
        <dbReference type="Pfam" id="PF09345"/>
    </source>
</evidence>
<dbReference type="HOGENOM" id="CLU_129198_0_0_12"/>
<protein>
    <recommendedName>
        <fullName evidence="1">SiaC family regulatory phosphoprotein domain-containing protein</fullName>
    </recommendedName>
</protein>
<organism evidence="2 3">
    <name type="scientific">Spirochaeta africana (strain ATCC 700263 / DSM 8902 / Z-7692)</name>
    <dbReference type="NCBI Taxonomy" id="889378"/>
    <lineage>
        <taxon>Bacteria</taxon>
        <taxon>Pseudomonadati</taxon>
        <taxon>Spirochaetota</taxon>
        <taxon>Spirochaetia</taxon>
        <taxon>Spirochaetales</taxon>
        <taxon>Spirochaetaceae</taxon>
        <taxon>Spirochaeta</taxon>
    </lineage>
</organism>
<dbReference type="NCBIfam" id="NF038265">
    <property type="entry name" value="phos_prot_SiaC"/>
    <property type="match status" value="1"/>
</dbReference>
<proteinExistence type="predicted"/>
<dbReference type="InterPro" id="IPR018530">
    <property type="entry name" value="SiaC"/>
</dbReference>
<evidence type="ECO:0000313" key="2">
    <source>
        <dbReference type="EMBL" id="AFG38736.1"/>
    </source>
</evidence>
<dbReference type="PATRIC" id="fig|889378.3.peg.2684"/>
<dbReference type="STRING" id="889378.Spiaf_2711"/>
<dbReference type="eggNOG" id="ENOG50312WH">
    <property type="taxonomic scope" value="Bacteria"/>
</dbReference>
<name>H9UMJ3_SPIAZ</name>
<dbReference type="Pfam" id="PF09345">
    <property type="entry name" value="SiaC"/>
    <property type="match status" value="1"/>
</dbReference>